<dbReference type="PANTHER" id="PTHR15332">
    <property type="entry name" value="PROPROTEIN CONVERTASE SUBTILISIN_KEXIN TYPE 5-LIKE"/>
    <property type="match status" value="1"/>
</dbReference>
<dbReference type="SUPFAM" id="SSF49899">
    <property type="entry name" value="Concanavalin A-like lectins/glucanases"/>
    <property type="match status" value="1"/>
</dbReference>
<proteinExistence type="predicted"/>
<dbReference type="InterPro" id="IPR013320">
    <property type="entry name" value="ConA-like_dom_sf"/>
</dbReference>
<feature type="domain" description="EGF-like" evidence="4">
    <location>
        <begin position="728"/>
        <end position="763"/>
    </location>
</feature>
<sequence>MSSYFLTLSLLVCIGLCGKIVEYKFGVVYDYSGNNRHAVNGESSSTNDFDTMPTDRGAFFAKDVENRIKLPPNDLDSNNFYISPKFSLVLWVLTGANSGINNKTSIFYRYTSDQSFIMKIKKSDIGNQILAKFYYEPYNSGPLFGSNNSLKLEQWQLIIKTFDTTTGHIYTNGKLEISYTCTLDFSELHVDFPTYVGSYDGIDISFHGFIWYLAIFNDIIEHLDYYRRSFSPENCLVGECPSVCDPSIFLDGEQYCLSINLNPSQNGNYDLCPSGCSYGCSGSLCLDCKCSFKSCTVLNSEINCLCPVNSTASATTCECHDEYYFSFWECLSCHQECKKCIQPLKCTECKFENSIISGTEGCTCLDNFYAYYSTGSSYKTDCKPCHEDCLTCEKPKICLQCKNSNTIISQIEGCNCINGYYMDEITRKCYECDKDCSLCTKSQCLQCKSENIQIVGTKCECQAGFFNSSINGILSCSACQDICQSCIDNNTCLQCKKKYSNPVEDSCKCPENSNELFNACVCKDGYFMQNISNFYSCSPCKQLCLTCLSFDQCTSCQDESLIVDDNYNCVPDCKVGYYASDLICIKCADLCNVCSNGNSCDKCVDNAEVINGTCFCKKEEGFYANDQKCVKCADLCKVCSNGNSCDKCVDNAEVINGTCFCKREEGYYANDQKCVKCADLCKVCSNGNSCDKCVDNAEVINGICFCKKEEGFYANDLNCIKCADLCKVCSNGNSCDKCVDNAEVINGTCFCKREYRNEDEKCVENIFSAVISVNQLNKVGILFLEETEHPLKSYSINISLSPAYPFNYKSYYLNSTFLYLEMEFASSIPKGTKIFIDLSSNTIYSKSGKILDNYVYNNELYEYIYYKSSEEVDVIIKSTASALKNIGTAVISCGLISNPSAAWPLLSTIQLISYIRLGSNPLTPQLRTFLGGLGQYEIIPNLGYLVFSPNSSTQPYLEARKYGFQSSVFWINLGETFAIFFAILSLWPILKLARRSKFLKNSAKVKKILANYRYSFFIRFWIQAYLDIGICAIIQLRSVKFI</sequence>
<feature type="domain" description="EGF-like" evidence="4">
    <location>
        <begin position="431"/>
        <end position="477"/>
    </location>
</feature>
<keyword evidence="2" id="KW-1133">Transmembrane helix</keyword>
<feature type="transmembrane region" description="Helical" evidence="2">
    <location>
        <begin position="1016"/>
        <end position="1036"/>
    </location>
</feature>
<feature type="signal peptide" evidence="3">
    <location>
        <begin position="1"/>
        <end position="17"/>
    </location>
</feature>
<dbReference type="OrthoDB" id="300641at2759"/>
<keyword evidence="2" id="KW-0812">Transmembrane</keyword>
<reference evidence="5 6" key="1">
    <citation type="submission" date="2016-11" db="EMBL/GenBank/DDBJ databases">
        <title>The macronuclear genome of Stentor coeruleus: a giant cell with tiny introns.</title>
        <authorList>
            <person name="Slabodnick M."/>
            <person name="Ruby J.G."/>
            <person name="Reiff S.B."/>
            <person name="Swart E.C."/>
            <person name="Gosai S."/>
            <person name="Prabakaran S."/>
            <person name="Witkowska E."/>
            <person name="Larue G.E."/>
            <person name="Fisher S."/>
            <person name="Freeman R.M."/>
            <person name="Gunawardena J."/>
            <person name="Chu W."/>
            <person name="Stover N.A."/>
            <person name="Gregory B.D."/>
            <person name="Nowacki M."/>
            <person name="Derisi J."/>
            <person name="Roy S.W."/>
            <person name="Marshall W.F."/>
            <person name="Sood P."/>
        </authorList>
    </citation>
    <scope>NUCLEOTIDE SEQUENCE [LARGE SCALE GENOMIC DNA]</scope>
    <source>
        <strain evidence="5">WM001</strain>
    </source>
</reference>
<name>A0A1R2AQW7_9CILI</name>
<dbReference type="Gene3D" id="2.10.220.10">
    <property type="entry name" value="Hormone Receptor, Insulin-like Growth Factor Receptor 1, Chain A, domain 2"/>
    <property type="match status" value="4"/>
</dbReference>
<keyword evidence="6" id="KW-1185">Reference proteome</keyword>
<dbReference type="PANTHER" id="PTHR15332:SF175">
    <property type="entry name" value="PROPROTEIN CONVERTASE SUBTILISIN_KEXIN TYPE 5-LIKE"/>
    <property type="match status" value="1"/>
</dbReference>
<dbReference type="InterPro" id="IPR006212">
    <property type="entry name" value="Furin_repeat"/>
</dbReference>
<protein>
    <recommendedName>
        <fullName evidence="4">EGF-like domain-containing protein</fullName>
    </recommendedName>
</protein>
<dbReference type="SUPFAM" id="SSF57184">
    <property type="entry name" value="Growth factor receptor domain"/>
    <property type="match status" value="4"/>
</dbReference>
<evidence type="ECO:0000259" key="4">
    <source>
        <dbReference type="SMART" id="SM00181"/>
    </source>
</evidence>
<dbReference type="Pfam" id="PF13385">
    <property type="entry name" value="Laminin_G_3"/>
    <property type="match status" value="1"/>
</dbReference>
<feature type="domain" description="EGF-like" evidence="4">
    <location>
        <begin position="638"/>
        <end position="675"/>
    </location>
</feature>
<dbReference type="EMBL" id="MPUH01001605">
    <property type="protein sequence ID" value="OMJ66911.1"/>
    <property type="molecule type" value="Genomic_DNA"/>
</dbReference>
<evidence type="ECO:0000256" key="3">
    <source>
        <dbReference type="SAM" id="SignalP"/>
    </source>
</evidence>
<feature type="chain" id="PRO_5013113937" description="EGF-like domain-containing protein" evidence="3">
    <location>
        <begin position="18"/>
        <end position="1042"/>
    </location>
</feature>
<comment type="caution">
    <text evidence="5">The sequence shown here is derived from an EMBL/GenBank/DDBJ whole genome shotgun (WGS) entry which is preliminary data.</text>
</comment>
<evidence type="ECO:0000256" key="1">
    <source>
        <dbReference type="ARBA" id="ARBA00023157"/>
    </source>
</evidence>
<keyword evidence="2" id="KW-0472">Membrane</keyword>
<evidence type="ECO:0000313" key="6">
    <source>
        <dbReference type="Proteomes" id="UP000187209"/>
    </source>
</evidence>
<feature type="transmembrane region" description="Helical" evidence="2">
    <location>
        <begin position="969"/>
        <end position="990"/>
    </location>
</feature>
<accession>A0A1R2AQW7</accession>
<evidence type="ECO:0000256" key="2">
    <source>
        <dbReference type="SAM" id="Phobius"/>
    </source>
</evidence>
<feature type="domain" description="EGF-like" evidence="4">
    <location>
        <begin position="478"/>
        <end position="508"/>
    </location>
</feature>
<dbReference type="InterPro" id="IPR000742">
    <property type="entry name" value="EGF"/>
</dbReference>
<dbReference type="SMART" id="SM00181">
    <property type="entry name" value="EGF"/>
    <property type="match status" value="7"/>
</dbReference>
<keyword evidence="1" id="KW-1015">Disulfide bond</keyword>
<dbReference type="AlphaFoldDB" id="A0A1R2AQW7"/>
<dbReference type="Proteomes" id="UP000187209">
    <property type="component" value="Unassembled WGS sequence"/>
</dbReference>
<feature type="domain" description="EGF-like" evidence="4">
    <location>
        <begin position="593"/>
        <end position="630"/>
    </location>
</feature>
<feature type="domain" description="EGF-like" evidence="4">
    <location>
        <begin position="683"/>
        <end position="720"/>
    </location>
</feature>
<keyword evidence="3" id="KW-0732">Signal</keyword>
<gene>
    <name evidence="5" type="ORF">SteCoe_36085</name>
</gene>
<dbReference type="Gene3D" id="2.60.120.200">
    <property type="match status" value="1"/>
</dbReference>
<dbReference type="SMART" id="SM00261">
    <property type="entry name" value="FU"/>
    <property type="match status" value="8"/>
</dbReference>
<dbReference type="InterPro" id="IPR009030">
    <property type="entry name" value="Growth_fac_rcpt_cys_sf"/>
</dbReference>
<feature type="domain" description="EGF-like" evidence="4">
    <location>
        <begin position="539"/>
        <end position="585"/>
    </location>
</feature>
<evidence type="ECO:0000313" key="5">
    <source>
        <dbReference type="EMBL" id="OMJ66911.1"/>
    </source>
</evidence>
<organism evidence="5 6">
    <name type="scientific">Stentor coeruleus</name>
    <dbReference type="NCBI Taxonomy" id="5963"/>
    <lineage>
        <taxon>Eukaryota</taxon>
        <taxon>Sar</taxon>
        <taxon>Alveolata</taxon>
        <taxon>Ciliophora</taxon>
        <taxon>Postciliodesmatophora</taxon>
        <taxon>Heterotrichea</taxon>
        <taxon>Heterotrichida</taxon>
        <taxon>Stentoridae</taxon>
        <taxon>Stentor</taxon>
    </lineage>
</organism>